<organism evidence="2 3">
    <name type="scientific">Celeribacter persicus</name>
    <dbReference type="NCBI Taxonomy" id="1651082"/>
    <lineage>
        <taxon>Bacteria</taxon>
        <taxon>Pseudomonadati</taxon>
        <taxon>Pseudomonadota</taxon>
        <taxon>Alphaproteobacteria</taxon>
        <taxon>Rhodobacterales</taxon>
        <taxon>Roseobacteraceae</taxon>
        <taxon>Celeribacter</taxon>
    </lineage>
</organism>
<evidence type="ECO:0000313" key="3">
    <source>
        <dbReference type="Proteomes" id="UP000244077"/>
    </source>
</evidence>
<sequence length="237" mass="26114">MQPKVETGALRLASYNLRKCRGTDGQRAPARVLDVINDIGADVVALQEADMRLGPRPAALPSRMIESHTDFIALPVNTSPVSVGWHGNAILVRKEAKVDAVHRFDLPGLEPRGAVAVDLPELRVVGVHLGLLRSSRQKQLHAIRAHLKTLDERPTVILGDFNEWSRSQGLDPLRDAFEIHAPGRSFHANRPVAALDRIAFTDRFEMRNAGVVQTILSQRASDHLPIWADLRPAVSTP</sequence>
<comment type="caution">
    <text evidence="2">The sequence shown here is derived from an EMBL/GenBank/DDBJ whole genome shotgun (WGS) entry which is preliminary data.</text>
</comment>
<dbReference type="GO" id="GO:0016020">
    <property type="term" value="C:membrane"/>
    <property type="evidence" value="ECO:0007669"/>
    <property type="project" value="GOC"/>
</dbReference>
<keyword evidence="3" id="KW-1185">Reference proteome</keyword>
<dbReference type="PANTHER" id="PTHR14859:SF15">
    <property type="entry name" value="ENDONUCLEASE_EXONUCLEASE_PHOSPHATASE DOMAIN-CONTAINING PROTEIN"/>
    <property type="match status" value="1"/>
</dbReference>
<evidence type="ECO:0000313" key="2">
    <source>
        <dbReference type="EMBL" id="PTQ68583.1"/>
    </source>
</evidence>
<proteinExistence type="predicted"/>
<protein>
    <submittedName>
        <fullName evidence="2">Endonuclease/exonuclease/phosphatase family metal-dependent hydrolase</fullName>
    </submittedName>
</protein>
<keyword evidence="2" id="KW-0255">Endonuclease</keyword>
<evidence type="ECO:0000259" key="1">
    <source>
        <dbReference type="Pfam" id="PF03372"/>
    </source>
</evidence>
<dbReference type="Gene3D" id="3.60.10.10">
    <property type="entry name" value="Endonuclease/exonuclease/phosphatase"/>
    <property type="match status" value="1"/>
</dbReference>
<dbReference type="AlphaFoldDB" id="A0A2T5HAI4"/>
<dbReference type="GO" id="GO:0004527">
    <property type="term" value="F:exonuclease activity"/>
    <property type="evidence" value="ECO:0007669"/>
    <property type="project" value="UniProtKB-KW"/>
</dbReference>
<accession>A0A2T5HAI4</accession>
<keyword evidence="2" id="KW-0269">Exonuclease</keyword>
<dbReference type="OrthoDB" id="9813425at2"/>
<dbReference type="GO" id="GO:0006506">
    <property type="term" value="P:GPI anchor biosynthetic process"/>
    <property type="evidence" value="ECO:0007669"/>
    <property type="project" value="TreeGrafter"/>
</dbReference>
<dbReference type="Pfam" id="PF03372">
    <property type="entry name" value="Exo_endo_phos"/>
    <property type="match status" value="1"/>
</dbReference>
<dbReference type="EMBL" id="QAOH01000014">
    <property type="protein sequence ID" value="PTQ68583.1"/>
    <property type="molecule type" value="Genomic_DNA"/>
</dbReference>
<dbReference type="Proteomes" id="UP000244077">
    <property type="component" value="Unassembled WGS sequence"/>
</dbReference>
<dbReference type="InterPro" id="IPR036691">
    <property type="entry name" value="Endo/exonu/phosph_ase_sf"/>
</dbReference>
<name>A0A2T5HAI4_9RHOB</name>
<feature type="domain" description="Endonuclease/exonuclease/phosphatase" evidence="1">
    <location>
        <begin position="13"/>
        <end position="223"/>
    </location>
</feature>
<dbReference type="SUPFAM" id="SSF56219">
    <property type="entry name" value="DNase I-like"/>
    <property type="match status" value="1"/>
</dbReference>
<reference evidence="2 3" key="1">
    <citation type="submission" date="2018-04" db="EMBL/GenBank/DDBJ databases">
        <title>Genomic Encyclopedia of Archaeal and Bacterial Type Strains, Phase II (KMG-II): from individual species to whole genera.</title>
        <authorList>
            <person name="Goeker M."/>
        </authorList>
    </citation>
    <scope>NUCLEOTIDE SEQUENCE [LARGE SCALE GENOMIC DNA]</scope>
    <source>
        <strain evidence="2 3">DSM 100434</strain>
    </source>
</reference>
<keyword evidence="2" id="KW-0378">Hydrolase</keyword>
<dbReference type="InterPro" id="IPR051916">
    <property type="entry name" value="GPI-anchor_lipid_remodeler"/>
</dbReference>
<dbReference type="GO" id="GO:0004519">
    <property type="term" value="F:endonuclease activity"/>
    <property type="evidence" value="ECO:0007669"/>
    <property type="project" value="UniProtKB-KW"/>
</dbReference>
<dbReference type="PANTHER" id="PTHR14859">
    <property type="entry name" value="CALCOFLUOR WHITE HYPERSENSITIVE PROTEIN PRECURSOR"/>
    <property type="match status" value="1"/>
</dbReference>
<keyword evidence="2" id="KW-0540">Nuclease</keyword>
<gene>
    <name evidence="2" type="ORF">C8N42_11459</name>
</gene>
<dbReference type="InterPro" id="IPR005135">
    <property type="entry name" value="Endo/exonuclease/phosphatase"/>
</dbReference>